<proteinExistence type="predicted"/>
<dbReference type="SUPFAM" id="SSF49879">
    <property type="entry name" value="SMAD/FHA domain"/>
    <property type="match status" value="1"/>
</dbReference>
<comment type="caution">
    <text evidence="3">The sequence shown here is derived from an EMBL/GenBank/DDBJ whole genome shotgun (WGS) entry which is preliminary data.</text>
</comment>
<evidence type="ECO:0000313" key="3">
    <source>
        <dbReference type="EMBL" id="RAP77068.1"/>
    </source>
</evidence>
<dbReference type="Gene3D" id="2.60.200.20">
    <property type="match status" value="1"/>
</dbReference>
<accession>A0A328U2P9</accession>
<dbReference type="PANTHER" id="PTHR23308">
    <property type="entry name" value="NUCLEAR INHIBITOR OF PROTEIN PHOSPHATASE-1"/>
    <property type="match status" value="1"/>
</dbReference>
<dbReference type="OrthoDB" id="9783862at2"/>
<dbReference type="AlphaFoldDB" id="A0A328U2P9"/>
<dbReference type="PROSITE" id="PS50006">
    <property type="entry name" value="FHA_DOMAIN"/>
    <property type="match status" value="1"/>
</dbReference>
<dbReference type="Proteomes" id="UP000249260">
    <property type="component" value="Unassembled WGS sequence"/>
</dbReference>
<dbReference type="CDD" id="cd00060">
    <property type="entry name" value="FHA"/>
    <property type="match status" value="1"/>
</dbReference>
<organism evidence="3 4">
    <name type="scientific">Paenibacillus montanisoli</name>
    <dbReference type="NCBI Taxonomy" id="2081970"/>
    <lineage>
        <taxon>Bacteria</taxon>
        <taxon>Bacillati</taxon>
        <taxon>Bacillota</taxon>
        <taxon>Bacilli</taxon>
        <taxon>Bacillales</taxon>
        <taxon>Paenibacillaceae</taxon>
        <taxon>Paenibacillus</taxon>
    </lineage>
</organism>
<protein>
    <recommendedName>
        <fullName evidence="2">FHA domain-containing protein</fullName>
    </recommendedName>
</protein>
<feature type="domain" description="FHA" evidence="2">
    <location>
        <begin position="474"/>
        <end position="524"/>
    </location>
</feature>
<name>A0A328U2P9_9BACL</name>
<dbReference type="InterPro" id="IPR050923">
    <property type="entry name" value="Cell_Proc_Reg/RNA_Proc"/>
</dbReference>
<dbReference type="InterPro" id="IPR045962">
    <property type="entry name" value="DUF6382"/>
</dbReference>
<dbReference type="RefSeq" id="WP_112880086.1">
    <property type="nucleotide sequence ID" value="NZ_QLUW01000001.1"/>
</dbReference>
<evidence type="ECO:0000256" key="1">
    <source>
        <dbReference type="SAM" id="MobiDB-lite"/>
    </source>
</evidence>
<reference evidence="3 4" key="1">
    <citation type="submission" date="2018-06" db="EMBL/GenBank/DDBJ databases">
        <title>Paenibacillus montanisoli sp. nov., isolated from mountain area soil.</title>
        <authorList>
            <person name="Wu M."/>
        </authorList>
    </citation>
    <scope>NUCLEOTIDE SEQUENCE [LARGE SCALE GENOMIC DNA]</scope>
    <source>
        <strain evidence="3 4">RA17</strain>
    </source>
</reference>
<gene>
    <name evidence="3" type="ORF">DL346_00750</name>
</gene>
<feature type="region of interest" description="Disordered" evidence="1">
    <location>
        <begin position="349"/>
        <end position="375"/>
    </location>
</feature>
<keyword evidence="4" id="KW-1185">Reference proteome</keyword>
<dbReference type="InterPro" id="IPR008984">
    <property type="entry name" value="SMAD_FHA_dom_sf"/>
</dbReference>
<dbReference type="Pfam" id="PF00498">
    <property type="entry name" value="FHA"/>
    <property type="match status" value="1"/>
</dbReference>
<feature type="compositionally biased region" description="Basic and acidic residues" evidence="1">
    <location>
        <begin position="349"/>
        <end position="364"/>
    </location>
</feature>
<dbReference type="Pfam" id="PF19909">
    <property type="entry name" value="DUF6382"/>
    <property type="match status" value="1"/>
</dbReference>
<dbReference type="EMBL" id="QLUW01000001">
    <property type="protein sequence ID" value="RAP77068.1"/>
    <property type="molecule type" value="Genomic_DNA"/>
</dbReference>
<evidence type="ECO:0000313" key="4">
    <source>
        <dbReference type="Proteomes" id="UP000249260"/>
    </source>
</evidence>
<sequence length="565" mass="61781">MLEELKVDFTMKRGLEMIVDLASGISRERLDPIETQMLQNQRIPRLLPVEWTDIDGSITFRYPINGKRMLMHRLQTQQLKMVEFYALLLAIVETLDDCRHYMLREDCFLLHEQYIFVGENWEDTGLAYVPLQDTKLVASAGEAVLAMAVRWVGAIAEPDGSGMQQVFQDLRGEYVAWGKLRRTLLGLLGAEYRESNPESTEAGKNQPVSAVRPAWPEIPAVPASLRTATPSSASSAAVAPLSPAPVRAAAASHVSPIAFTSSAAFEGSAAAGSGARDELELPLTELPDQSEGASKRSWMIASGSLLSIAAIWRFLYLPVPSRNNLFLCSGLTLMAAAAALIVNRRLQGSRDQEGNTEWSERRSSSNDGDGFIPDSIPLRSGNRRFADAMRQHEEAAESYAHREIGPINGSSIHAIGGLQRNTFEHAASDDATVLLGQDATQLPDSDPSKQMLPWLERLAEGREAEKVRLEQSRCLIGRASEGVDFVDMSSGISRAHLELSASSDCWFAKDMGSRNGTTLNGTEMVPYKAYSLTDSDILQLAGEQGPKYVFRAGNAKPSKPALRTG</sequence>
<dbReference type="SMART" id="SM00240">
    <property type="entry name" value="FHA"/>
    <property type="match status" value="1"/>
</dbReference>
<evidence type="ECO:0000259" key="2">
    <source>
        <dbReference type="PROSITE" id="PS50006"/>
    </source>
</evidence>
<dbReference type="InterPro" id="IPR000253">
    <property type="entry name" value="FHA_dom"/>
</dbReference>